<keyword evidence="3" id="KW-1185">Reference proteome</keyword>
<evidence type="ECO:0000313" key="2">
    <source>
        <dbReference type="EMBL" id="KAH7304140.1"/>
    </source>
</evidence>
<protein>
    <submittedName>
        <fullName evidence="2">Uncharacterized protein</fullName>
    </submittedName>
</protein>
<dbReference type="Proteomes" id="UP000813444">
    <property type="component" value="Unassembled WGS sequence"/>
</dbReference>
<dbReference type="AlphaFoldDB" id="A0A8K0WJD2"/>
<sequence length="142" mass="15384">MSQSASDRFQPVSSGIPQAPEQAAPSDTSDGRKLVDVKPVAQDQDKTGPGDVPLQSNATRELSTNDVMVDGDGRPHIREQVTRPRFHAGDKVYLLRPGRIREGPYLVSGVSAGRFMLCNESGVLIDGGQEFDANTLLPARRR</sequence>
<evidence type="ECO:0000313" key="3">
    <source>
        <dbReference type="Proteomes" id="UP000813444"/>
    </source>
</evidence>
<dbReference type="OrthoDB" id="4650878at2759"/>
<name>A0A8K0WJD2_9HYPO</name>
<feature type="compositionally biased region" description="Polar residues" evidence="1">
    <location>
        <begin position="1"/>
        <end position="16"/>
    </location>
</feature>
<reference evidence="2" key="1">
    <citation type="journal article" date="2021" name="Nat. Commun.">
        <title>Genetic determinants of endophytism in the Arabidopsis root mycobiome.</title>
        <authorList>
            <person name="Mesny F."/>
            <person name="Miyauchi S."/>
            <person name="Thiergart T."/>
            <person name="Pickel B."/>
            <person name="Atanasova L."/>
            <person name="Karlsson M."/>
            <person name="Huettel B."/>
            <person name="Barry K.W."/>
            <person name="Haridas S."/>
            <person name="Chen C."/>
            <person name="Bauer D."/>
            <person name="Andreopoulos W."/>
            <person name="Pangilinan J."/>
            <person name="LaButti K."/>
            <person name="Riley R."/>
            <person name="Lipzen A."/>
            <person name="Clum A."/>
            <person name="Drula E."/>
            <person name="Henrissat B."/>
            <person name="Kohler A."/>
            <person name="Grigoriev I.V."/>
            <person name="Martin F.M."/>
            <person name="Hacquard S."/>
        </authorList>
    </citation>
    <scope>NUCLEOTIDE SEQUENCE</scope>
    <source>
        <strain evidence="2">MPI-CAGE-CH-0235</strain>
    </source>
</reference>
<accession>A0A8K0WJD2</accession>
<evidence type="ECO:0000256" key="1">
    <source>
        <dbReference type="SAM" id="MobiDB-lite"/>
    </source>
</evidence>
<dbReference type="EMBL" id="JAGPNK010000025">
    <property type="protein sequence ID" value="KAH7304140.1"/>
    <property type="molecule type" value="Genomic_DNA"/>
</dbReference>
<gene>
    <name evidence="2" type="ORF">B0I35DRAFT_152890</name>
</gene>
<proteinExistence type="predicted"/>
<feature type="region of interest" description="Disordered" evidence="1">
    <location>
        <begin position="1"/>
        <end position="78"/>
    </location>
</feature>
<organism evidence="2 3">
    <name type="scientific">Stachybotrys elegans</name>
    <dbReference type="NCBI Taxonomy" id="80388"/>
    <lineage>
        <taxon>Eukaryota</taxon>
        <taxon>Fungi</taxon>
        <taxon>Dikarya</taxon>
        <taxon>Ascomycota</taxon>
        <taxon>Pezizomycotina</taxon>
        <taxon>Sordariomycetes</taxon>
        <taxon>Hypocreomycetidae</taxon>
        <taxon>Hypocreales</taxon>
        <taxon>Stachybotryaceae</taxon>
        <taxon>Stachybotrys</taxon>
    </lineage>
</organism>
<feature type="compositionally biased region" description="Polar residues" evidence="1">
    <location>
        <begin position="54"/>
        <end position="66"/>
    </location>
</feature>
<comment type="caution">
    <text evidence="2">The sequence shown here is derived from an EMBL/GenBank/DDBJ whole genome shotgun (WGS) entry which is preliminary data.</text>
</comment>